<evidence type="ECO:0000256" key="1">
    <source>
        <dbReference type="SAM" id="MobiDB-lite"/>
    </source>
</evidence>
<dbReference type="InterPro" id="IPR049224">
    <property type="entry name" value="DUF6821"/>
</dbReference>
<evidence type="ECO:0000313" key="5">
    <source>
        <dbReference type="Proteomes" id="UP001280121"/>
    </source>
</evidence>
<keyword evidence="2" id="KW-0812">Transmembrane</keyword>
<comment type="caution">
    <text evidence="4">The sequence shown here is derived from an EMBL/GenBank/DDBJ whole genome shotgun (WGS) entry which is preliminary data.</text>
</comment>
<dbReference type="PANTHER" id="PTHR33646">
    <property type="entry name" value="GB|AAF00631.1"/>
    <property type="match status" value="1"/>
</dbReference>
<name>A0AAD9XGJ0_9ROSI</name>
<dbReference type="AlphaFoldDB" id="A0AAD9XGJ0"/>
<gene>
    <name evidence="4" type="ORF">Ddye_005294</name>
</gene>
<feature type="transmembrane region" description="Helical" evidence="2">
    <location>
        <begin position="234"/>
        <end position="254"/>
    </location>
</feature>
<reference evidence="4" key="1">
    <citation type="journal article" date="2023" name="Plant J.">
        <title>Genome sequences and population genomics provide insights into the demographic history, inbreeding, and mutation load of two 'living fossil' tree species of Dipteronia.</title>
        <authorList>
            <person name="Feng Y."/>
            <person name="Comes H.P."/>
            <person name="Chen J."/>
            <person name="Zhu S."/>
            <person name="Lu R."/>
            <person name="Zhang X."/>
            <person name="Li P."/>
            <person name="Qiu J."/>
            <person name="Olsen K.M."/>
            <person name="Qiu Y."/>
        </authorList>
    </citation>
    <scope>NUCLEOTIDE SEQUENCE</scope>
    <source>
        <strain evidence="4">KIB01</strain>
    </source>
</reference>
<evidence type="ECO:0000313" key="4">
    <source>
        <dbReference type="EMBL" id="KAK2658761.1"/>
    </source>
</evidence>
<keyword evidence="5" id="KW-1185">Reference proteome</keyword>
<evidence type="ECO:0000256" key="2">
    <source>
        <dbReference type="SAM" id="Phobius"/>
    </source>
</evidence>
<organism evidence="4 5">
    <name type="scientific">Dipteronia dyeriana</name>
    <dbReference type="NCBI Taxonomy" id="168575"/>
    <lineage>
        <taxon>Eukaryota</taxon>
        <taxon>Viridiplantae</taxon>
        <taxon>Streptophyta</taxon>
        <taxon>Embryophyta</taxon>
        <taxon>Tracheophyta</taxon>
        <taxon>Spermatophyta</taxon>
        <taxon>Magnoliopsida</taxon>
        <taxon>eudicotyledons</taxon>
        <taxon>Gunneridae</taxon>
        <taxon>Pentapetalae</taxon>
        <taxon>rosids</taxon>
        <taxon>malvids</taxon>
        <taxon>Sapindales</taxon>
        <taxon>Sapindaceae</taxon>
        <taxon>Hippocastanoideae</taxon>
        <taxon>Acereae</taxon>
        <taxon>Dipteronia</taxon>
    </lineage>
</organism>
<dbReference type="EMBL" id="JANJYI010000002">
    <property type="protein sequence ID" value="KAK2658761.1"/>
    <property type="molecule type" value="Genomic_DNA"/>
</dbReference>
<dbReference type="PANTHER" id="PTHR33646:SF6">
    <property type="entry name" value="TRANSMEMBRANE PROTEIN"/>
    <property type="match status" value="1"/>
</dbReference>
<keyword evidence="2" id="KW-0472">Membrane</keyword>
<feature type="region of interest" description="Disordered" evidence="1">
    <location>
        <begin position="78"/>
        <end position="116"/>
    </location>
</feature>
<proteinExistence type="predicted"/>
<dbReference type="Proteomes" id="UP001280121">
    <property type="component" value="Unassembled WGS sequence"/>
</dbReference>
<dbReference type="Pfam" id="PF20705">
    <property type="entry name" value="DUF6821"/>
    <property type="match status" value="1"/>
</dbReference>
<keyword evidence="2" id="KW-1133">Transmembrane helix</keyword>
<protein>
    <recommendedName>
        <fullName evidence="3">DUF6821 domain-containing protein</fullName>
    </recommendedName>
</protein>
<feature type="domain" description="DUF6821" evidence="3">
    <location>
        <begin position="210"/>
        <end position="299"/>
    </location>
</feature>
<sequence>MEGTGAGAGDNFQDWEVLHNSDSDSDSDSGLFNLDRPDEKLRNFEEIEGDYSEGIIRSDYFSLDNENIYAKTSVVNVSEEGSVESDNPSWIDPGSETRYQRKNSGEFWSDSGSDQSDERKFGDFQVGCEGVGEALVVPKSVGLIKISGFDGIPEHGSSCLGVEKEGETSVDVHVKKHDESQIIIGESGDDGSVSVEANLSVASEETRALSKACIVWWKVPFEVLKYCVLKVNPVWSFSVAAAVMGLVILGRKLYKMKRKTRSLELKVTLDDKKVSQFMSRAARLNEAFSVVRRVPIIRPALPAPGVNSWPVMSLR</sequence>
<accession>A0AAD9XGJ0</accession>
<dbReference type="InterPro" id="IPR045883">
    <property type="entry name" value="At4g13530-like"/>
</dbReference>
<evidence type="ECO:0000259" key="3">
    <source>
        <dbReference type="Pfam" id="PF20705"/>
    </source>
</evidence>
<feature type="region of interest" description="Disordered" evidence="1">
    <location>
        <begin position="1"/>
        <end position="35"/>
    </location>
</feature>